<dbReference type="Pfam" id="PF00561">
    <property type="entry name" value="Abhydrolase_1"/>
    <property type="match status" value="1"/>
</dbReference>
<dbReference type="GO" id="GO:0016787">
    <property type="term" value="F:hydrolase activity"/>
    <property type="evidence" value="ECO:0007669"/>
    <property type="project" value="UniProtKB-KW"/>
</dbReference>
<dbReference type="EMBL" id="BMXK01000008">
    <property type="protein sequence ID" value="GHD08384.1"/>
    <property type="molecule type" value="Genomic_DNA"/>
</dbReference>
<dbReference type="InterPro" id="IPR029058">
    <property type="entry name" value="AB_hydrolase_fold"/>
</dbReference>
<evidence type="ECO:0000313" key="2">
    <source>
        <dbReference type="EMBL" id="GHD08384.1"/>
    </source>
</evidence>
<dbReference type="PRINTS" id="PR00111">
    <property type="entry name" value="ABHYDROLASE"/>
</dbReference>
<sequence>MTSTRLLGVQAFGDAAGLPPVVLIHGFASSIHANWEATGWIRHLTEAGRRVVAVELPGHGNTPAAADWTPADLVEEVASVIDEHVGVADVIGYSLGARLGWELAGRHPERVRRLVLGGAAAVDPLAGFDTAEAHRVLDPTDGADAMSDPVSEQLLGAARAGEQMLGRSDGLATVLAFIESIQSQRYDPASSVPTSPTLAVAGERDDLAETSAELLRLVREAGGEAPDVVLVPGRTHANAVTARAFKRAATEFLAAE</sequence>
<dbReference type="InterPro" id="IPR000073">
    <property type="entry name" value="AB_hydrolase_1"/>
</dbReference>
<gene>
    <name evidence="2" type="ORF">GCM10008096_19980</name>
</gene>
<feature type="domain" description="AB hydrolase-1" evidence="1">
    <location>
        <begin position="19"/>
        <end position="157"/>
    </location>
</feature>
<dbReference type="Proteomes" id="UP000642819">
    <property type="component" value="Unassembled WGS sequence"/>
</dbReference>
<reference evidence="3" key="1">
    <citation type="journal article" date="2019" name="Int. J. Syst. Evol. Microbiol.">
        <title>The Global Catalogue of Microorganisms (GCM) 10K type strain sequencing project: providing services to taxonomists for standard genome sequencing and annotation.</title>
        <authorList>
            <consortium name="The Broad Institute Genomics Platform"/>
            <consortium name="The Broad Institute Genome Sequencing Center for Infectious Disease"/>
            <person name="Wu L."/>
            <person name="Ma J."/>
        </authorList>
    </citation>
    <scope>NUCLEOTIDE SEQUENCE [LARGE SCALE GENOMIC DNA]</scope>
    <source>
        <strain evidence="3">KCTC 19466</strain>
    </source>
</reference>
<proteinExistence type="predicted"/>
<protein>
    <submittedName>
        <fullName evidence="2">Hydrolase</fullName>
    </submittedName>
</protein>
<dbReference type="RefSeq" id="WP_189350122.1">
    <property type="nucleotide sequence ID" value="NZ_BMXK01000008.1"/>
</dbReference>
<dbReference type="PANTHER" id="PTHR43194">
    <property type="entry name" value="HYDROLASE ALPHA/BETA FOLD FAMILY"/>
    <property type="match status" value="1"/>
</dbReference>
<dbReference type="Gene3D" id="3.40.50.1820">
    <property type="entry name" value="alpha/beta hydrolase"/>
    <property type="match status" value="1"/>
</dbReference>
<dbReference type="PANTHER" id="PTHR43194:SF2">
    <property type="entry name" value="PEROXISOMAL MEMBRANE PROTEIN LPX1"/>
    <property type="match status" value="1"/>
</dbReference>
<keyword evidence="2" id="KW-0378">Hydrolase</keyword>
<comment type="caution">
    <text evidence="2">The sequence shown here is derived from an EMBL/GenBank/DDBJ whole genome shotgun (WGS) entry which is preliminary data.</text>
</comment>
<evidence type="ECO:0000313" key="3">
    <source>
        <dbReference type="Proteomes" id="UP000642819"/>
    </source>
</evidence>
<keyword evidence="3" id="KW-1185">Reference proteome</keyword>
<dbReference type="SUPFAM" id="SSF53474">
    <property type="entry name" value="alpha/beta-Hydrolases"/>
    <property type="match status" value="1"/>
</dbReference>
<accession>A0ABQ3GJU7</accession>
<dbReference type="InterPro" id="IPR050228">
    <property type="entry name" value="Carboxylesterase_BioH"/>
</dbReference>
<organism evidence="2 3">
    <name type="scientific">Zhihengliuella salsuginis</name>
    <dbReference type="NCBI Taxonomy" id="578222"/>
    <lineage>
        <taxon>Bacteria</taxon>
        <taxon>Bacillati</taxon>
        <taxon>Actinomycetota</taxon>
        <taxon>Actinomycetes</taxon>
        <taxon>Micrococcales</taxon>
        <taxon>Micrococcaceae</taxon>
        <taxon>Zhihengliuella</taxon>
    </lineage>
</organism>
<evidence type="ECO:0000259" key="1">
    <source>
        <dbReference type="Pfam" id="PF00561"/>
    </source>
</evidence>
<name>A0ABQ3GJU7_9MICC</name>